<organism evidence="2 3">
    <name type="scientific">Prauserella halophila</name>
    <dbReference type="NCBI Taxonomy" id="185641"/>
    <lineage>
        <taxon>Bacteria</taxon>
        <taxon>Bacillati</taxon>
        <taxon>Actinomycetota</taxon>
        <taxon>Actinomycetes</taxon>
        <taxon>Pseudonocardiales</taxon>
        <taxon>Pseudonocardiaceae</taxon>
        <taxon>Prauserella</taxon>
    </lineage>
</organism>
<dbReference type="InterPro" id="IPR027417">
    <property type="entry name" value="P-loop_NTPase"/>
</dbReference>
<dbReference type="RefSeq" id="WP_253863405.1">
    <property type="nucleotide sequence ID" value="NZ_BAAALN010000005.1"/>
</dbReference>
<proteinExistence type="predicted"/>
<accession>A0ABP4GR37</accession>
<keyword evidence="3" id="KW-1185">Reference proteome</keyword>
<evidence type="ECO:0000313" key="3">
    <source>
        <dbReference type="Proteomes" id="UP001500653"/>
    </source>
</evidence>
<sequence length="275" mass="30664">MLVIDGMPGAGKTTTLGTVIARCSEVVVFPEAQPPERGDDDTVMRRLLAEDYARTEAAHRIRTHSPHRLVASDRCHLGVFAYRYALARLTGEWADFERALTRGRELALDERHHDDIVLILHLDPDKSLRHRRGRAGDPRYRTWYDPVFLTYYAEFFRDLHRWTEPGPHWAHHHAADPTISATLHALLPTPITPPAAANGDLHCGRDCGSPRSATVATPDAAAQLWSRGLHHQRPGEGVRCLRGAAAITAHTGDLADERSQRRRQPHPAGDIGART</sequence>
<dbReference type="Proteomes" id="UP001500653">
    <property type="component" value="Unassembled WGS sequence"/>
</dbReference>
<reference evidence="3" key="1">
    <citation type="journal article" date="2019" name="Int. J. Syst. Evol. Microbiol.">
        <title>The Global Catalogue of Microorganisms (GCM) 10K type strain sequencing project: providing services to taxonomists for standard genome sequencing and annotation.</title>
        <authorList>
            <consortium name="The Broad Institute Genomics Platform"/>
            <consortium name="The Broad Institute Genome Sequencing Center for Infectious Disease"/>
            <person name="Wu L."/>
            <person name="Ma J."/>
        </authorList>
    </citation>
    <scope>NUCLEOTIDE SEQUENCE [LARGE SCALE GENOMIC DNA]</scope>
    <source>
        <strain evidence="3">JCM 13023</strain>
    </source>
</reference>
<dbReference type="Gene3D" id="3.40.50.300">
    <property type="entry name" value="P-loop containing nucleotide triphosphate hydrolases"/>
    <property type="match status" value="1"/>
</dbReference>
<evidence type="ECO:0000256" key="1">
    <source>
        <dbReference type="SAM" id="MobiDB-lite"/>
    </source>
</evidence>
<evidence type="ECO:0000313" key="2">
    <source>
        <dbReference type="EMBL" id="GAA1235046.1"/>
    </source>
</evidence>
<feature type="region of interest" description="Disordered" evidence="1">
    <location>
        <begin position="251"/>
        <end position="275"/>
    </location>
</feature>
<dbReference type="EMBL" id="BAAALN010000005">
    <property type="protein sequence ID" value="GAA1235046.1"/>
    <property type="molecule type" value="Genomic_DNA"/>
</dbReference>
<dbReference type="SUPFAM" id="SSF52540">
    <property type="entry name" value="P-loop containing nucleoside triphosphate hydrolases"/>
    <property type="match status" value="1"/>
</dbReference>
<gene>
    <name evidence="2" type="ORF">GCM10009676_18620</name>
</gene>
<protein>
    <recommendedName>
        <fullName evidence="4">Thymidylate kinase</fullName>
    </recommendedName>
</protein>
<comment type="caution">
    <text evidence="2">The sequence shown here is derived from an EMBL/GenBank/DDBJ whole genome shotgun (WGS) entry which is preliminary data.</text>
</comment>
<name>A0ABP4GR37_9PSEU</name>
<evidence type="ECO:0008006" key="4">
    <source>
        <dbReference type="Google" id="ProtNLM"/>
    </source>
</evidence>